<dbReference type="GO" id="GO:0034039">
    <property type="term" value="F:8-oxo-7,8-dihydroguanine DNA N-glycosylase activity"/>
    <property type="evidence" value="ECO:0007669"/>
    <property type="project" value="TreeGrafter"/>
</dbReference>
<dbReference type="PANTHER" id="PTHR22993">
    <property type="entry name" value="FORMAMIDOPYRIMIDINE-DNA GLYCOSYLASE"/>
    <property type="match status" value="1"/>
</dbReference>
<keyword evidence="16" id="KW-0511">Multifunctional enzyme</keyword>
<evidence type="ECO:0000256" key="4">
    <source>
        <dbReference type="ARBA" id="ARBA00011245"/>
    </source>
</evidence>
<dbReference type="SMART" id="SM01232">
    <property type="entry name" value="H2TH"/>
    <property type="match status" value="1"/>
</dbReference>
<dbReference type="FunFam" id="1.10.8.50:FF:000003">
    <property type="entry name" value="Formamidopyrimidine-DNA glycosylase"/>
    <property type="match status" value="1"/>
</dbReference>
<dbReference type="InterPro" id="IPR012319">
    <property type="entry name" value="FPG_cat"/>
</dbReference>
<evidence type="ECO:0000256" key="9">
    <source>
        <dbReference type="ARBA" id="ARBA00022763"/>
    </source>
</evidence>
<dbReference type="SUPFAM" id="SSF57716">
    <property type="entry name" value="Glucocorticoid receptor-like (DNA-binding domain)"/>
    <property type="match status" value="1"/>
</dbReference>
<dbReference type="PANTHER" id="PTHR22993:SF9">
    <property type="entry name" value="FORMAMIDOPYRIMIDINE-DNA GLYCOSYLASE"/>
    <property type="match status" value="1"/>
</dbReference>
<sequence length="290" mass="33516">MPELPEVEHVKRGIEPYAKGQTITSVIFSDKVKEGKADGRETIIKGMSLDTFKTFTENFVIEQIERRSKYIVFHLVNEHEHRILISHLGMAGGFFIVRSLDDITVKNYRNHWHVIFTLDNDMLLVYSDIRRFGEIRNVPSLEAYPSFLEIAPEPFEDEALSHYLSWFDRKIYVKKPIKQMILDHRVIAGCGNIYACEALFRAGIHPNRTTNSLNNQEREMLFYYVREVLSEGIKYGGTSVSDYRHADGKTGTMQLHLNVYKQKTCKVCGSDIETQVIATRNSHYCPTCQK</sequence>
<evidence type="ECO:0000256" key="15">
    <source>
        <dbReference type="ARBA" id="ARBA00023239"/>
    </source>
</evidence>
<dbReference type="InterPro" id="IPR000214">
    <property type="entry name" value="Znf_DNA_glyclase/AP_lyase"/>
</dbReference>
<dbReference type="PROSITE" id="PS51068">
    <property type="entry name" value="FPG_CAT"/>
    <property type="match status" value="1"/>
</dbReference>
<evidence type="ECO:0000256" key="10">
    <source>
        <dbReference type="ARBA" id="ARBA00022771"/>
    </source>
</evidence>
<keyword evidence="11" id="KW-0378">Hydrolase</keyword>
<dbReference type="EC" id="4.2.99.18" evidence="6"/>
<name>A0A151A4G3_9STAP</name>
<dbReference type="InterPro" id="IPR015886">
    <property type="entry name" value="H2TH_FPG"/>
</dbReference>
<organism evidence="23 24">
    <name type="scientific">Staphylococcus kloosii</name>
    <dbReference type="NCBI Taxonomy" id="29384"/>
    <lineage>
        <taxon>Bacteria</taxon>
        <taxon>Bacillati</taxon>
        <taxon>Bacillota</taxon>
        <taxon>Bacilli</taxon>
        <taxon>Bacillales</taxon>
        <taxon>Staphylococcaceae</taxon>
        <taxon>Staphylococcus</taxon>
    </lineage>
</organism>
<evidence type="ECO:0000256" key="5">
    <source>
        <dbReference type="ARBA" id="ARBA00012024"/>
    </source>
</evidence>
<dbReference type="SUPFAM" id="SSF81624">
    <property type="entry name" value="N-terminal domain of MutM-like DNA repair proteins"/>
    <property type="match status" value="1"/>
</dbReference>
<dbReference type="InterPro" id="IPR010979">
    <property type="entry name" value="Ribosomal_uS13-like_H2TH"/>
</dbReference>
<evidence type="ECO:0000259" key="22">
    <source>
        <dbReference type="PROSITE" id="PS51068"/>
    </source>
</evidence>
<comment type="cofactor">
    <cofactor evidence="2">
        <name>Zn(2+)</name>
        <dbReference type="ChEBI" id="CHEBI:29105"/>
    </cofactor>
</comment>
<evidence type="ECO:0000256" key="6">
    <source>
        <dbReference type="ARBA" id="ARBA00012720"/>
    </source>
</evidence>
<dbReference type="Pfam" id="PF06827">
    <property type="entry name" value="zf-FPG_IleRS"/>
    <property type="match status" value="1"/>
</dbReference>
<evidence type="ECO:0000256" key="8">
    <source>
        <dbReference type="ARBA" id="ARBA00022723"/>
    </source>
</evidence>
<dbReference type="NCBIfam" id="NF002211">
    <property type="entry name" value="PRK01103.1"/>
    <property type="match status" value="1"/>
</dbReference>
<dbReference type="PROSITE" id="PS51066">
    <property type="entry name" value="ZF_FPG_2"/>
    <property type="match status" value="1"/>
</dbReference>
<comment type="similarity">
    <text evidence="3">Belongs to the FPG family.</text>
</comment>
<evidence type="ECO:0000256" key="20">
    <source>
        <dbReference type="PROSITE-ProRule" id="PRU00391"/>
    </source>
</evidence>
<evidence type="ECO:0000256" key="19">
    <source>
        <dbReference type="ARBA" id="ARBA00044632"/>
    </source>
</evidence>
<dbReference type="SUPFAM" id="SSF46946">
    <property type="entry name" value="S13-like H2TH domain"/>
    <property type="match status" value="1"/>
</dbReference>
<dbReference type="AlphaFoldDB" id="A0A151A4G3"/>
<evidence type="ECO:0000256" key="16">
    <source>
        <dbReference type="ARBA" id="ARBA00023268"/>
    </source>
</evidence>
<feature type="domain" description="Formamidopyrimidine-DNA glycosylase catalytic" evidence="22">
    <location>
        <begin position="2"/>
        <end position="133"/>
    </location>
</feature>
<evidence type="ECO:0000256" key="3">
    <source>
        <dbReference type="ARBA" id="ARBA00009409"/>
    </source>
</evidence>
<comment type="subunit">
    <text evidence="4">Monomer.</text>
</comment>
<evidence type="ECO:0000313" key="23">
    <source>
        <dbReference type="EMBL" id="KYH14278.1"/>
    </source>
</evidence>
<dbReference type="GO" id="GO:0008270">
    <property type="term" value="F:zinc ion binding"/>
    <property type="evidence" value="ECO:0007669"/>
    <property type="project" value="UniProtKB-KW"/>
</dbReference>
<dbReference type="GO" id="GO:0006284">
    <property type="term" value="P:base-excision repair"/>
    <property type="evidence" value="ECO:0007669"/>
    <property type="project" value="InterPro"/>
</dbReference>
<dbReference type="GO" id="GO:0003690">
    <property type="term" value="F:double-stranded DNA binding"/>
    <property type="evidence" value="ECO:0007669"/>
    <property type="project" value="UniProtKB-ARBA"/>
</dbReference>
<dbReference type="GO" id="GO:0140078">
    <property type="term" value="F:class I DNA-(apurinic or apyrimidinic site) endonuclease activity"/>
    <property type="evidence" value="ECO:0007669"/>
    <property type="project" value="UniProtKB-EC"/>
</dbReference>
<evidence type="ECO:0000313" key="24">
    <source>
        <dbReference type="Proteomes" id="UP000075418"/>
    </source>
</evidence>
<dbReference type="PROSITE" id="PS01242">
    <property type="entry name" value="ZF_FPG_1"/>
    <property type="match status" value="1"/>
</dbReference>
<dbReference type="EC" id="3.2.2.23" evidence="5"/>
<evidence type="ECO:0000256" key="14">
    <source>
        <dbReference type="ARBA" id="ARBA00023204"/>
    </source>
</evidence>
<accession>A0A151A4G3</accession>
<dbReference type="Gene3D" id="3.20.190.10">
    <property type="entry name" value="MutM-like, N-terminal"/>
    <property type="match status" value="1"/>
</dbReference>
<keyword evidence="15" id="KW-0456">Lyase</keyword>
<evidence type="ECO:0000259" key="21">
    <source>
        <dbReference type="PROSITE" id="PS51066"/>
    </source>
</evidence>
<gene>
    <name evidence="23" type="ORF">A0131_05745</name>
</gene>
<evidence type="ECO:0000256" key="2">
    <source>
        <dbReference type="ARBA" id="ARBA00001947"/>
    </source>
</evidence>
<proteinExistence type="inferred from homology"/>
<dbReference type="InterPro" id="IPR015887">
    <property type="entry name" value="DNA_glyclase_Znf_dom_DNA_BS"/>
</dbReference>
<reference evidence="23 24" key="1">
    <citation type="submission" date="2016-02" db="EMBL/GenBank/DDBJ databases">
        <title>Draft genome sequence of hydrocarbon degrading Staphylococcus saprophyticus Strain CNV2, isolated from crude-oil contaminated soil from Noonmati Oil Refinery, Guwahati, Assam, India.</title>
        <authorList>
            <person name="Mukherjee A."/>
            <person name="Chettri B."/>
            <person name="Langpoklakpam J."/>
            <person name="Singh A.K."/>
            <person name="Chattopadhyay D.J."/>
        </authorList>
    </citation>
    <scope>NUCLEOTIDE SEQUENCE [LARGE SCALE GENOMIC DNA]</scope>
    <source>
        <strain evidence="23 24">CNV2</strain>
    </source>
</reference>
<evidence type="ECO:0000256" key="13">
    <source>
        <dbReference type="ARBA" id="ARBA00023125"/>
    </source>
</evidence>
<dbReference type="Pfam" id="PF01149">
    <property type="entry name" value="Fapy_DNA_glyco"/>
    <property type="match status" value="1"/>
</dbReference>
<comment type="catalytic activity">
    <reaction evidence="1">
        <text>Hydrolysis of DNA containing ring-opened 7-methylguanine residues, releasing 2,6-diamino-4-hydroxy-5-(N-methyl)formamidopyrimidine.</text>
        <dbReference type="EC" id="3.2.2.23"/>
    </reaction>
</comment>
<dbReference type="EMBL" id="LUGM01000002">
    <property type="protein sequence ID" value="KYH14278.1"/>
    <property type="molecule type" value="Genomic_DNA"/>
</dbReference>
<protein>
    <recommendedName>
        <fullName evidence="7">Formamidopyrimidine-DNA glycosylase</fullName>
        <ecNumber evidence="5">3.2.2.23</ecNumber>
        <ecNumber evidence="6">4.2.99.18</ecNumber>
    </recommendedName>
    <alternativeName>
        <fullName evidence="18">DNA-(apurinic or apyrimidinic site) lyase MutM</fullName>
    </alternativeName>
</protein>
<dbReference type="CDD" id="cd08966">
    <property type="entry name" value="EcFpg-like_N"/>
    <property type="match status" value="1"/>
</dbReference>
<evidence type="ECO:0000256" key="12">
    <source>
        <dbReference type="ARBA" id="ARBA00022833"/>
    </source>
</evidence>
<dbReference type="Gene3D" id="1.10.8.50">
    <property type="match status" value="1"/>
</dbReference>
<evidence type="ECO:0000256" key="1">
    <source>
        <dbReference type="ARBA" id="ARBA00001668"/>
    </source>
</evidence>
<dbReference type="SMART" id="SM00898">
    <property type="entry name" value="Fapy_DNA_glyco"/>
    <property type="match status" value="1"/>
</dbReference>
<dbReference type="Proteomes" id="UP000075418">
    <property type="component" value="Unassembled WGS sequence"/>
</dbReference>
<comment type="caution">
    <text evidence="23">The sequence shown here is derived from an EMBL/GenBank/DDBJ whole genome shotgun (WGS) entry which is preliminary data.</text>
</comment>
<evidence type="ECO:0000256" key="11">
    <source>
        <dbReference type="ARBA" id="ARBA00022801"/>
    </source>
</evidence>
<dbReference type="InterPro" id="IPR035937">
    <property type="entry name" value="FPG_N"/>
</dbReference>
<keyword evidence="14" id="KW-0234">DNA repair</keyword>
<dbReference type="GO" id="GO:0003684">
    <property type="term" value="F:damaged DNA binding"/>
    <property type="evidence" value="ECO:0007669"/>
    <property type="project" value="InterPro"/>
</dbReference>
<keyword evidence="10 20" id="KW-0863">Zinc-finger</keyword>
<comment type="catalytic activity">
    <reaction evidence="19">
        <text>2'-deoxyribonucleotide-(2'-deoxyribose 5'-phosphate)-2'-deoxyribonucleotide-DNA = a 3'-end 2'-deoxyribonucleotide-(2,3-dehydro-2,3-deoxyribose 5'-phosphate)-DNA + a 5'-end 5'-phospho-2'-deoxyribonucleoside-DNA + H(+)</text>
        <dbReference type="Rhea" id="RHEA:66592"/>
        <dbReference type="Rhea" id="RHEA-COMP:13180"/>
        <dbReference type="Rhea" id="RHEA-COMP:16897"/>
        <dbReference type="Rhea" id="RHEA-COMP:17067"/>
        <dbReference type="ChEBI" id="CHEBI:15378"/>
        <dbReference type="ChEBI" id="CHEBI:136412"/>
        <dbReference type="ChEBI" id="CHEBI:157695"/>
        <dbReference type="ChEBI" id="CHEBI:167181"/>
        <dbReference type="EC" id="4.2.99.18"/>
    </reaction>
</comment>
<evidence type="ECO:0000256" key="18">
    <source>
        <dbReference type="ARBA" id="ARBA00030638"/>
    </source>
</evidence>
<dbReference type="InterPro" id="IPR020629">
    <property type="entry name" value="FPG_Glyclase"/>
</dbReference>
<keyword evidence="8" id="KW-0479">Metal-binding</keyword>
<dbReference type="RefSeq" id="WP_061854463.1">
    <property type="nucleotide sequence ID" value="NZ_LUGM01000002.1"/>
</dbReference>
<evidence type="ECO:0000256" key="17">
    <source>
        <dbReference type="ARBA" id="ARBA00023295"/>
    </source>
</evidence>
<keyword evidence="17" id="KW-0326">Glycosidase</keyword>
<keyword evidence="12" id="KW-0862">Zinc</keyword>
<dbReference type="NCBIfam" id="TIGR00577">
    <property type="entry name" value="fpg"/>
    <property type="match status" value="1"/>
</dbReference>
<dbReference type="InterPro" id="IPR010663">
    <property type="entry name" value="Znf_FPG/IleRS"/>
</dbReference>
<dbReference type="Pfam" id="PF06831">
    <property type="entry name" value="H2TH"/>
    <property type="match status" value="1"/>
</dbReference>
<keyword evidence="9" id="KW-0227">DNA damage</keyword>
<keyword evidence="13" id="KW-0238">DNA-binding</keyword>
<evidence type="ECO:0000256" key="7">
    <source>
        <dbReference type="ARBA" id="ARBA00016240"/>
    </source>
</evidence>
<feature type="domain" description="FPG-type" evidence="21">
    <location>
        <begin position="258"/>
        <end position="290"/>
    </location>
</feature>